<evidence type="ECO:0000256" key="3">
    <source>
        <dbReference type="ARBA" id="ARBA00006351"/>
    </source>
</evidence>
<dbReference type="PATRIC" id="fig|1392540.3.peg.1275"/>
<comment type="caution">
    <text evidence="10">The sequence shown here is derived from an EMBL/GenBank/DDBJ whole genome shotgun (WGS) entry which is preliminary data.</text>
</comment>
<keyword evidence="4" id="KW-0328">Glycosyltransferase</keyword>
<name>V2TAE0_9GAMM</name>
<dbReference type="STRING" id="1392540.P256_01314"/>
<evidence type="ECO:0000256" key="7">
    <source>
        <dbReference type="ARBA" id="ARBA00022842"/>
    </source>
</evidence>
<evidence type="ECO:0000256" key="5">
    <source>
        <dbReference type="ARBA" id="ARBA00022679"/>
    </source>
</evidence>
<evidence type="ECO:0000313" key="10">
    <source>
        <dbReference type="EMBL" id="ESK39633.1"/>
    </source>
</evidence>
<evidence type="ECO:0000256" key="1">
    <source>
        <dbReference type="ARBA" id="ARBA00001946"/>
    </source>
</evidence>
<keyword evidence="6" id="KW-0479">Metal-binding</keyword>
<gene>
    <name evidence="10" type="ORF">P256_01314</name>
</gene>
<keyword evidence="11" id="KW-1185">Reference proteome</keyword>
<evidence type="ECO:0000313" key="11">
    <source>
        <dbReference type="Proteomes" id="UP000023785"/>
    </source>
</evidence>
<dbReference type="InterPro" id="IPR050748">
    <property type="entry name" value="Glycosyltrans_8_dom-fam"/>
</dbReference>
<evidence type="ECO:0000256" key="4">
    <source>
        <dbReference type="ARBA" id="ARBA00022676"/>
    </source>
</evidence>
<evidence type="ECO:0000256" key="8">
    <source>
        <dbReference type="ARBA" id="ARBA00022985"/>
    </source>
</evidence>
<reference evidence="10 11" key="1">
    <citation type="submission" date="2013-10" db="EMBL/GenBank/DDBJ databases">
        <title>The Genome Sequence of Acinetobacter nectaris CIP 110549.</title>
        <authorList>
            <consortium name="The Broad Institute Genomics Platform"/>
            <consortium name="The Broad Institute Genome Sequencing Center for Infectious Disease"/>
            <person name="Cerqueira G."/>
            <person name="Feldgarden M."/>
            <person name="Courvalin P."/>
            <person name="Grillot-Courvalin C."/>
            <person name="Clermont D."/>
            <person name="Rocha E."/>
            <person name="Yoon E.-J."/>
            <person name="Nemec A."/>
            <person name="Young S.K."/>
            <person name="Zeng Q."/>
            <person name="Gargeya S."/>
            <person name="Fitzgerald M."/>
            <person name="Abouelleil A."/>
            <person name="Alvarado L."/>
            <person name="Berlin A.M."/>
            <person name="Chapman S.B."/>
            <person name="Gainer-Dewar J."/>
            <person name="Goldberg J."/>
            <person name="Gnerre S."/>
            <person name="Griggs A."/>
            <person name="Gujja S."/>
            <person name="Hansen M."/>
            <person name="Howarth C."/>
            <person name="Imamovic A."/>
            <person name="Ireland A."/>
            <person name="Larimer J."/>
            <person name="McCowan C."/>
            <person name="Murphy C."/>
            <person name="Pearson M."/>
            <person name="Poon T.W."/>
            <person name="Priest M."/>
            <person name="Roberts A."/>
            <person name="Saif S."/>
            <person name="Shea T."/>
            <person name="Sykes S."/>
            <person name="Wortman J."/>
            <person name="Nusbaum C."/>
            <person name="Birren B."/>
        </authorList>
    </citation>
    <scope>NUCLEOTIDE SEQUENCE [LARGE SCALE GENOMIC DNA]</scope>
    <source>
        <strain evidence="10 11">CIP 110549</strain>
    </source>
</reference>
<keyword evidence="7" id="KW-0460">Magnesium</keyword>
<keyword evidence="8" id="KW-0448">Lipopolysaccharide biosynthesis</keyword>
<dbReference type="SUPFAM" id="SSF53448">
    <property type="entry name" value="Nucleotide-diphospho-sugar transferases"/>
    <property type="match status" value="1"/>
</dbReference>
<dbReference type="eggNOG" id="COG1442">
    <property type="taxonomic scope" value="Bacteria"/>
</dbReference>
<dbReference type="EMBL" id="AYER01000004">
    <property type="protein sequence ID" value="ESK39633.1"/>
    <property type="molecule type" value="Genomic_DNA"/>
</dbReference>
<proteinExistence type="inferred from homology"/>
<protein>
    <recommendedName>
        <fullName evidence="9">Glycosyl transferase family 8 C-terminal domain-containing protein</fullName>
    </recommendedName>
</protein>
<dbReference type="InterPro" id="IPR002495">
    <property type="entry name" value="Glyco_trans_8"/>
</dbReference>
<sequence>MLEQISSQRSIHHPSIDIAFAVDGQYLNYCGVTIYSIIKNNSHMNIRFHVFTSDKDIIGKEKFTDLEKSYPNISIDFYILNKDIYKRCQVKQHFNDAIYYRLSIVEILSKTLDSVLYLDADILCTGKIDELLTIDISRYCIATVKDIKSEECLKNIGLDLNNTGYFDSGVMLINIRNWQKENTFKQFMQLIYKDDYKYPDQDVLNIIFNNKVLFLNNKFNYVNAEDEGKVFIHYTGAVKPWHLAHDFNINYIKYLWASPWADLNLKPSLGYKPARKYARILWKTHHPIGAIKWFFIYLLRKSKVS</sequence>
<dbReference type="RefSeq" id="WP_023272946.1">
    <property type="nucleotide sequence ID" value="NZ_KI530723.1"/>
</dbReference>
<dbReference type="Pfam" id="PF08437">
    <property type="entry name" value="Glyco_transf_8C"/>
    <property type="match status" value="1"/>
</dbReference>
<comment type="similarity">
    <text evidence="3">Belongs to the glycosyltransferase 8 family.</text>
</comment>
<comment type="pathway">
    <text evidence="2">Bacterial outer membrane biogenesis; LPS core biosynthesis.</text>
</comment>
<accession>V2TAE0</accession>
<evidence type="ECO:0000256" key="2">
    <source>
        <dbReference type="ARBA" id="ARBA00004713"/>
    </source>
</evidence>
<evidence type="ECO:0000256" key="6">
    <source>
        <dbReference type="ARBA" id="ARBA00022723"/>
    </source>
</evidence>
<organism evidence="10 11">
    <name type="scientific">Acinetobacter nectaris CIP 110549</name>
    <dbReference type="NCBI Taxonomy" id="1392540"/>
    <lineage>
        <taxon>Bacteria</taxon>
        <taxon>Pseudomonadati</taxon>
        <taxon>Pseudomonadota</taxon>
        <taxon>Gammaproteobacteria</taxon>
        <taxon>Moraxellales</taxon>
        <taxon>Moraxellaceae</taxon>
        <taxon>Acinetobacter</taxon>
    </lineage>
</organism>
<dbReference type="AlphaFoldDB" id="V2TAE0"/>
<dbReference type="GO" id="GO:0046872">
    <property type="term" value="F:metal ion binding"/>
    <property type="evidence" value="ECO:0007669"/>
    <property type="project" value="UniProtKB-KW"/>
</dbReference>
<comment type="cofactor">
    <cofactor evidence="1">
        <name>Mg(2+)</name>
        <dbReference type="ChEBI" id="CHEBI:18420"/>
    </cofactor>
</comment>
<dbReference type="GO" id="GO:0008918">
    <property type="term" value="F:lipopolysaccharide 3-alpha-galactosyltransferase activity"/>
    <property type="evidence" value="ECO:0007669"/>
    <property type="project" value="InterPro"/>
</dbReference>
<dbReference type="Gene3D" id="3.90.550.10">
    <property type="entry name" value="Spore Coat Polysaccharide Biosynthesis Protein SpsA, Chain A"/>
    <property type="match status" value="1"/>
</dbReference>
<evidence type="ECO:0000259" key="9">
    <source>
        <dbReference type="Pfam" id="PF08437"/>
    </source>
</evidence>
<feature type="domain" description="Glycosyl transferase family 8 C-terminal" evidence="9">
    <location>
        <begin position="251"/>
        <end position="301"/>
    </location>
</feature>
<dbReference type="Proteomes" id="UP000023785">
    <property type="component" value="Unassembled WGS sequence"/>
</dbReference>
<keyword evidence="5" id="KW-0808">Transferase</keyword>
<dbReference type="Pfam" id="PF01501">
    <property type="entry name" value="Glyco_transf_8"/>
    <property type="match status" value="1"/>
</dbReference>
<dbReference type="CDD" id="cd04194">
    <property type="entry name" value="GT8_A4GalT_like"/>
    <property type="match status" value="1"/>
</dbReference>
<dbReference type="PANTHER" id="PTHR13778:SF47">
    <property type="entry name" value="LIPOPOLYSACCHARIDE 1,3-GALACTOSYLTRANSFERASE"/>
    <property type="match status" value="1"/>
</dbReference>
<dbReference type="InterPro" id="IPR029044">
    <property type="entry name" value="Nucleotide-diphossugar_trans"/>
</dbReference>
<dbReference type="OrthoDB" id="9807549at2"/>
<dbReference type="InterPro" id="IPR013645">
    <property type="entry name" value="Glyco_transf_8N"/>
</dbReference>
<dbReference type="HOGENOM" id="CLU_050833_5_0_6"/>
<dbReference type="PANTHER" id="PTHR13778">
    <property type="entry name" value="GLYCOSYLTRANSFERASE 8 DOMAIN-CONTAINING PROTEIN"/>
    <property type="match status" value="1"/>
</dbReference>